<keyword evidence="6" id="KW-1185">Reference proteome</keyword>
<dbReference type="Pfam" id="PF03480">
    <property type="entry name" value="DctP"/>
    <property type="match status" value="1"/>
</dbReference>
<feature type="chain" id="PRO_5039527654" evidence="2">
    <location>
        <begin position="24"/>
        <end position="330"/>
    </location>
</feature>
<dbReference type="NCBIfam" id="NF037995">
    <property type="entry name" value="TRAP_S1"/>
    <property type="match status" value="1"/>
</dbReference>
<dbReference type="Gene3D" id="3.40.190.170">
    <property type="entry name" value="Bacterial extracellular solute-binding protein, family 7"/>
    <property type="match status" value="1"/>
</dbReference>
<dbReference type="AlphaFoldDB" id="A0A9D2VH39"/>
<dbReference type="EMBL" id="DYTQ01000106">
    <property type="protein sequence ID" value="HJH24878.1"/>
    <property type="molecule type" value="Genomic_DNA"/>
</dbReference>
<reference evidence="4 6" key="1">
    <citation type="submission" date="2020-03" db="EMBL/GenBank/DDBJ databases">
        <title>Genomic Encyclopedia of Type Strains, Phase IV (KMG-IV): sequencing the most valuable type-strain genomes for metagenomic binning, comparative biology and taxonomic classification.</title>
        <authorList>
            <person name="Goeker M."/>
        </authorList>
    </citation>
    <scope>NUCLEOTIDE SEQUENCE [LARGE SCALE GENOMIC DNA]</scope>
    <source>
        <strain evidence="4 6">DSM 26613</strain>
    </source>
</reference>
<evidence type="ECO:0000313" key="5">
    <source>
        <dbReference type="Proteomes" id="UP000700248"/>
    </source>
</evidence>
<evidence type="ECO:0000313" key="3">
    <source>
        <dbReference type="EMBL" id="HJH24878.1"/>
    </source>
</evidence>
<name>A0A9D2VH39_9BURK</name>
<gene>
    <name evidence="3" type="primary">dctP</name>
    <name evidence="4" type="ORF">GGR41_002564</name>
    <name evidence="3" type="ORF">K8U84_10025</name>
</gene>
<accession>A0A9D2VH39</accession>
<evidence type="ECO:0000256" key="2">
    <source>
        <dbReference type="SAM" id="SignalP"/>
    </source>
</evidence>
<dbReference type="InterPro" id="IPR018389">
    <property type="entry name" value="DctP_fam"/>
</dbReference>
<feature type="signal peptide" evidence="2">
    <location>
        <begin position="1"/>
        <end position="23"/>
    </location>
</feature>
<evidence type="ECO:0000256" key="1">
    <source>
        <dbReference type="ARBA" id="ARBA00022729"/>
    </source>
</evidence>
<reference evidence="3" key="2">
    <citation type="journal article" date="2021" name="PeerJ">
        <title>Extensive microbial diversity within the chicken gut microbiome revealed by metagenomics and culture.</title>
        <authorList>
            <person name="Gilroy R."/>
            <person name="Ravi A."/>
            <person name="Getino M."/>
            <person name="Pursley I."/>
            <person name="Horton D.L."/>
            <person name="Alikhan N.F."/>
            <person name="Baker D."/>
            <person name="Gharbi K."/>
            <person name="Hall N."/>
            <person name="Watson M."/>
            <person name="Adriaenssens E.M."/>
            <person name="Foster-Nyarko E."/>
            <person name="Jarju S."/>
            <person name="Secka A."/>
            <person name="Antonio M."/>
            <person name="Oren A."/>
            <person name="Chaudhuri R.R."/>
            <person name="La Ragione R."/>
            <person name="Hildebrand F."/>
            <person name="Pallen M.J."/>
        </authorList>
    </citation>
    <scope>NUCLEOTIDE SEQUENCE</scope>
    <source>
        <strain evidence="3">CHK175-13533</strain>
    </source>
</reference>
<dbReference type="InterPro" id="IPR038404">
    <property type="entry name" value="TRAP_DctP_sf"/>
</dbReference>
<dbReference type="Proteomes" id="UP000783934">
    <property type="component" value="Unassembled WGS sequence"/>
</dbReference>
<evidence type="ECO:0000313" key="6">
    <source>
        <dbReference type="Proteomes" id="UP000783934"/>
    </source>
</evidence>
<organism evidence="3 5">
    <name type="scientific">Paenalcaligenes hominis</name>
    <dbReference type="NCBI Taxonomy" id="643674"/>
    <lineage>
        <taxon>Bacteria</taxon>
        <taxon>Pseudomonadati</taxon>
        <taxon>Pseudomonadota</taxon>
        <taxon>Betaproteobacteria</taxon>
        <taxon>Burkholderiales</taxon>
        <taxon>Alcaligenaceae</taxon>
        <taxon>Paenalcaligenes</taxon>
    </lineage>
</organism>
<reference evidence="3" key="3">
    <citation type="submission" date="2021-09" db="EMBL/GenBank/DDBJ databases">
        <authorList>
            <person name="Gilroy R."/>
        </authorList>
    </citation>
    <scope>NUCLEOTIDE SEQUENCE</scope>
    <source>
        <strain evidence="3">CHK175-13533</strain>
    </source>
</reference>
<dbReference type="PANTHER" id="PTHR33376">
    <property type="match status" value="1"/>
</dbReference>
<proteinExistence type="predicted"/>
<protein>
    <submittedName>
        <fullName evidence="4">C4-dicarboxylate-binding protein DctP</fullName>
    </submittedName>
    <submittedName>
        <fullName evidence="3">TRAP transporter substrate-binding protein DctP</fullName>
    </submittedName>
</protein>
<evidence type="ECO:0000313" key="4">
    <source>
        <dbReference type="EMBL" id="NJB66299.1"/>
    </source>
</evidence>
<dbReference type="GO" id="GO:0055085">
    <property type="term" value="P:transmembrane transport"/>
    <property type="evidence" value="ECO:0007669"/>
    <property type="project" value="InterPro"/>
</dbReference>
<dbReference type="RefSeq" id="WP_167662213.1">
    <property type="nucleotide sequence ID" value="NZ_BMCQ01000008.1"/>
</dbReference>
<dbReference type="PANTHER" id="PTHR33376:SF5">
    <property type="entry name" value="EXTRACYTOPLASMIC SOLUTE RECEPTOR PROTEIN"/>
    <property type="match status" value="1"/>
</dbReference>
<comment type="caution">
    <text evidence="3">The sequence shown here is derived from an EMBL/GenBank/DDBJ whole genome shotgun (WGS) entry which is preliminary data.</text>
</comment>
<dbReference type="EMBL" id="JAATIZ010000006">
    <property type="protein sequence ID" value="NJB66299.1"/>
    <property type="molecule type" value="Genomic_DNA"/>
</dbReference>
<keyword evidence="1 2" id="KW-0732">Signal</keyword>
<dbReference type="Proteomes" id="UP000700248">
    <property type="component" value="Unassembled WGS sequence"/>
</dbReference>
<sequence>MLKSLKLTAAALALGMTSSMAWAADYTMRLSHQFPPTHPTAQAMEQFAKDVDAATDGKVEVQVYGAAQLFKPNQHHSAVAGGQIESAIILSMQWGSTIPEMSLSMIPYLMSSPAKQEAFIGSEAAKILDKKMEQKGVKNIGWLVDTNDLIVTSSNHLLDTPESYKDVKIRGLNKQFDQGLIALGAVPVTMPGSEAYQALQTGIVDAGITAIQAAYSRKYYEVQKYGAASAIVVVFDNLVVNPKWWDGLPQDIQQAIQGAVDKAVDNSIIRYEGVNEKDMQHLAENGMEVVALTPEQIEPIKAIMQPAIIAEFLKGTGKDGQALIDMVEAL</sequence>